<gene>
    <name evidence="2" type="ORF">CP98_02025</name>
</gene>
<dbReference type="InterPro" id="IPR027417">
    <property type="entry name" value="P-loop_NTPase"/>
</dbReference>
<evidence type="ECO:0000313" key="3">
    <source>
        <dbReference type="Proteomes" id="UP000028534"/>
    </source>
</evidence>
<protein>
    <recommendedName>
        <fullName evidence="4">Sulfotransferase family protein</fullName>
    </recommendedName>
</protein>
<dbReference type="Gene3D" id="3.40.50.300">
    <property type="entry name" value="P-loop containing nucleotide triphosphate hydrolases"/>
    <property type="match status" value="1"/>
</dbReference>
<dbReference type="eggNOG" id="COG3551">
    <property type="taxonomic scope" value="Bacteria"/>
</dbReference>
<comment type="caution">
    <text evidence="2">The sequence shown here is derived from an EMBL/GenBank/DDBJ whole genome shotgun (WGS) entry which is preliminary data.</text>
</comment>
<evidence type="ECO:0000256" key="1">
    <source>
        <dbReference type="SAM" id="Coils"/>
    </source>
</evidence>
<name>A0A084ENG2_SPHYA</name>
<feature type="coiled-coil region" evidence="1">
    <location>
        <begin position="267"/>
        <end position="301"/>
    </location>
</feature>
<dbReference type="AlphaFoldDB" id="A0A084ENG2"/>
<evidence type="ECO:0008006" key="4">
    <source>
        <dbReference type="Google" id="ProtNLM"/>
    </source>
</evidence>
<dbReference type="InterPro" id="IPR014556">
    <property type="entry name" value="UCP029407"/>
</dbReference>
<organism evidence="2 3">
    <name type="scientific">Sphingobium yanoikuyae</name>
    <name type="common">Sphingomonas yanoikuyae</name>
    <dbReference type="NCBI Taxonomy" id="13690"/>
    <lineage>
        <taxon>Bacteria</taxon>
        <taxon>Pseudomonadati</taxon>
        <taxon>Pseudomonadota</taxon>
        <taxon>Alphaproteobacteria</taxon>
        <taxon>Sphingomonadales</taxon>
        <taxon>Sphingomonadaceae</taxon>
        <taxon>Sphingobium</taxon>
    </lineage>
</organism>
<dbReference type="EMBL" id="JGVR01000009">
    <property type="protein sequence ID" value="KEZ19504.1"/>
    <property type="molecule type" value="Genomic_DNA"/>
</dbReference>
<accession>A0A084ENG2</accession>
<evidence type="ECO:0000313" key="2">
    <source>
        <dbReference type="EMBL" id="KEZ19504.1"/>
    </source>
</evidence>
<keyword evidence="1" id="KW-0175">Coiled coil</keyword>
<sequence length="316" mass="36479">MELNNRILKSAGSEWFDCQRFNDNWYKSVIVGKFKKEAKSIIDKEFGEADLFVIKDPRISLIFPFWREVLQEMGVDVAPVLTLRHPLEVAASLSHRDQFQISHVLLLWLRYTLEAERCTREVARAFTSYEGLLEAPGDFIRQSQEMLGVSWPSNSPRILAEIEEFLSPALRNHVQASTRQMRLPVAQDWIRTTFEIFSRWARQDVHEEDFQILDKIYADFDTGLIDFGRLVDDNSQLSLLSRQLSGEIDLLKQSLETANGAESAKLIMELKEKVRQLEGQRIALETKNAALEKGVVKLQRELGERQAGELREARRS</sequence>
<dbReference type="Proteomes" id="UP000028534">
    <property type="component" value="Unassembled WGS sequence"/>
</dbReference>
<dbReference type="PIRSF" id="PIRSF029407">
    <property type="entry name" value="UCP029407"/>
    <property type="match status" value="1"/>
</dbReference>
<reference evidence="2 3" key="1">
    <citation type="submission" date="2014-03" db="EMBL/GenBank/DDBJ databases">
        <title>Genome sequence of Sphingobium yanoikuyae B1.</title>
        <authorList>
            <person name="Gan H.M."/>
            <person name="Gan H.Y."/>
            <person name="Savka M.A."/>
        </authorList>
    </citation>
    <scope>NUCLEOTIDE SEQUENCE [LARGE SCALE GENOMIC DNA]</scope>
    <source>
        <strain evidence="2 3">B1</strain>
    </source>
</reference>
<proteinExistence type="predicted"/>
<dbReference type="PATRIC" id="fig|13690.10.peg.2083"/>
<dbReference type="SUPFAM" id="SSF52540">
    <property type="entry name" value="P-loop containing nucleoside triphosphate hydrolases"/>
    <property type="match status" value="1"/>
</dbReference>